<proteinExistence type="predicted"/>
<accession>A0A914KK64</accession>
<evidence type="ECO:0000313" key="2">
    <source>
        <dbReference type="WBParaSite" id="Minc3s00029g01794"/>
    </source>
</evidence>
<keyword evidence="1" id="KW-1185">Reference proteome</keyword>
<dbReference type="WBParaSite" id="Minc3s00029g01794">
    <property type="protein sequence ID" value="Minc3s00029g01794"/>
    <property type="gene ID" value="Minc3s00029g01794"/>
</dbReference>
<organism evidence="1 2">
    <name type="scientific">Meloidogyne incognita</name>
    <name type="common">Southern root-knot nematode worm</name>
    <name type="synonym">Oxyuris incognita</name>
    <dbReference type="NCBI Taxonomy" id="6306"/>
    <lineage>
        <taxon>Eukaryota</taxon>
        <taxon>Metazoa</taxon>
        <taxon>Ecdysozoa</taxon>
        <taxon>Nematoda</taxon>
        <taxon>Chromadorea</taxon>
        <taxon>Rhabditida</taxon>
        <taxon>Tylenchina</taxon>
        <taxon>Tylenchomorpha</taxon>
        <taxon>Tylenchoidea</taxon>
        <taxon>Meloidogynidae</taxon>
        <taxon>Meloidogyninae</taxon>
        <taxon>Meloidogyne</taxon>
        <taxon>Meloidogyne incognita group</taxon>
    </lineage>
</organism>
<name>A0A914KK64_MELIC</name>
<dbReference type="Proteomes" id="UP000887563">
    <property type="component" value="Unplaced"/>
</dbReference>
<sequence>MVDRVDKNEKRTDNKNISSNIDSRLLLIEQQIKTLPTNDTIKQLTTALNDLRLSFSQKLDNLEEKLLLATNNNIIDAATQERKRSLVFIGLEELTLSAASARAAEDVATAVGVLDMLDIEELKNNANVMHIAKQPRSTVLTIISFLKSNFIYIIL</sequence>
<reference evidence="2" key="1">
    <citation type="submission" date="2022-11" db="UniProtKB">
        <authorList>
            <consortium name="WormBaseParasite"/>
        </authorList>
    </citation>
    <scope>IDENTIFICATION</scope>
</reference>
<dbReference type="AlphaFoldDB" id="A0A914KK64"/>
<evidence type="ECO:0000313" key="1">
    <source>
        <dbReference type="Proteomes" id="UP000887563"/>
    </source>
</evidence>
<protein>
    <submittedName>
        <fullName evidence="2">Uncharacterized protein</fullName>
    </submittedName>
</protein>